<proteinExistence type="predicted"/>
<accession>B9SNK6</accession>
<protein>
    <submittedName>
        <fullName evidence="2">Uncharacterized protein</fullName>
    </submittedName>
</protein>
<keyword evidence="3" id="KW-1185">Reference proteome</keyword>
<dbReference type="InParanoid" id="B9SNK6"/>
<feature type="region of interest" description="Disordered" evidence="1">
    <location>
        <begin position="42"/>
        <end position="73"/>
    </location>
</feature>
<reference evidence="3" key="1">
    <citation type="journal article" date="2010" name="Nat. Biotechnol.">
        <title>Draft genome sequence of the oilseed species Ricinus communis.</title>
        <authorList>
            <person name="Chan A.P."/>
            <person name="Crabtree J."/>
            <person name="Zhao Q."/>
            <person name="Lorenzi H."/>
            <person name="Orvis J."/>
            <person name="Puiu D."/>
            <person name="Melake-Berhan A."/>
            <person name="Jones K.M."/>
            <person name="Redman J."/>
            <person name="Chen G."/>
            <person name="Cahoon E.B."/>
            <person name="Gedil M."/>
            <person name="Stanke M."/>
            <person name="Haas B.J."/>
            <person name="Wortman J.R."/>
            <person name="Fraser-Liggett C.M."/>
            <person name="Ravel J."/>
            <person name="Rabinowicz P.D."/>
        </authorList>
    </citation>
    <scope>NUCLEOTIDE SEQUENCE [LARGE SCALE GENOMIC DNA]</scope>
    <source>
        <strain evidence="3">cv. Hale</strain>
    </source>
</reference>
<dbReference type="EMBL" id="EQ974046">
    <property type="protein sequence ID" value="EEF34827.1"/>
    <property type="molecule type" value="Genomic_DNA"/>
</dbReference>
<name>B9SNK6_RICCO</name>
<evidence type="ECO:0000313" key="3">
    <source>
        <dbReference type="Proteomes" id="UP000008311"/>
    </source>
</evidence>
<evidence type="ECO:0000256" key="1">
    <source>
        <dbReference type="SAM" id="MobiDB-lite"/>
    </source>
</evidence>
<evidence type="ECO:0000313" key="2">
    <source>
        <dbReference type="EMBL" id="EEF34827.1"/>
    </source>
</evidence>
<gene>
    <name evidence="2" type="ORF">RCOM_0737960</name>
</gene>
<organism evidence="2 3">
    <name type="scientific">Ricinus communis</name>
    <name type="common">Castor bean</name>
    <dbReference type="NCBI Taxonomy" id="3988"/>
    <lineage>
        <taxon>Eukaryota</taxon>
        <taxon>Viridiplantae</taxon>
        <taxon>Streptophyta</taxon>
        <taxon>Embryophyta</taxon>
        <taxon>Tracheophyta</taxon>
        <taxon>Spermatophyta</taxon>
        <taxon>Magnoliopsida</taxon>
        <taxon>eudicotyledons</taxon>
        <taxon>Gunneridae</taxon>
        <taxon>Pentapetalae</taxon>
        <taxon>rosids</taxon>
        <taxon>fabids</taxon>
        <taxon>Malpighiales</taxon>
        <taxon>Euphorbiaceae</taxon>
        <taxon>Acalyphoideae</taxon>
        <taxon>Acalypheae</taxon>
        <taxon>Ricinus</taxon>
    </lineage>
</organism>
<dbReference type="AlphaFoldDB" id="B9SNK6"/>
<feature type="compositionally biased region" description="Low complexity" evidence="1">
    <location>
        <begin position="46"/>
        <end position="73"/>
    </location>
</feature>
<dbReference type="Proteomes" id="UP000008311">
    <property type="component" value="Unassembled WGS sequence"/>
</dbReference>
<sequence length="73" mass="7846">MKAADPSSPALYIHDRGHLNENYWNYLEKVNVEVRVGVPIGGTKGGEVVESGSEVTSSSKSSGTEDGTWMVPH</sequence>